<dbReference type="KEGG" id="sli:Slin_5582"/>
<evidence type="ECO:0000256" key="1">
    <source>
        <dbReference type="SAM" id="Phobius"/>
    </source>
</evidence>
<keyword evidence="1" id="KW-1133">Transmembrane helix</keyword>
<proteinExistence type="predicted"/>
<dbReference type="eggNOG" id="ENOG5032WA8">
    <property type="taxonomic scope" value="Bacteria"/>
</dbReference>
<evidence type="ECO:0000313" key="2">
    <source>
        <dbReference type="EMBL" id="ADB41547.1"/>
    </source>
</evidence>
<keyword evidence="1" id="KW-0812">Transmembrane</keyword>
<accession>D2QRW5</accession>
<feature type="transmembrane region" description="Helical" evidence="1">
    <location>
        <begin position="31"/>
        <end position="49"/>
    </location>
</feature>
<dbReference type="HOGENOM" id="CLU_120845_0_0_10"/>
<name>D2QRW5_SPILD</name>
<gene>
    <name evidence="2" type="ordered locus">Slin_5582</name>
</gene>
<evidence type="ECO:0000313" key="3">
    <source>
        <dbReference type="Proteomes" id="UP000002028"/>
    </source>
</evidence>
<dbReference type="Proteomes" id="UP000002028">
    <property type="component" value="Chromosome"/>
</dbReference>
<organism evidence="2 3">
    <name type="scientific">Spirosoma linguale (strain ATCC 33905 / DSM 74 / LMG 10896 / Claus 1)</name>
    <dbReference type="NCBI Taxonomy" id="504472"/>
    <lineage>
        <taxon>Bacteria</taxon>
        <taxon>Pseudomonadati</taxon>
        <taxon>Bacteroidota</taxon>
        <taxon>Cytophagia</taxon>
        <taxon>Cytophagales</taxon>
        <taxon>Cytophagaceae</taxon>
        <taxon>Spirosoma</taxon>
    </lineage>
</organism>
<dbReference type="RefSeq" id="WP_012930041.1">
    <property type="nucleotide sequence ID" value="NC_013730.1"/>
</dbReference>
<sequence>MFALALLLLVGIGYVLYWILKRLGYPRIGKVLLFSSGILFALLILFIAFEEQFFSKGDAEKLLLEQNIELTDNFELLKNESMSAIGDYYHTFTLEISEKDKHKIIHSITSASDFRIKKSETWIDDSLFQVPNRYIGRKTIQNYATKPFFIRELFEPQGNGYAPKFRKIKVNKKGNTLVFEDIDE</sequence>
<keyword evidence="1" id="KW-0472">Membrane</keyword>
<dbReference type="AlphaFoldDB" id="D2QRW5"/>
<keyword evidence="3" id="KW-1185">Reference proteome</keyword>
<reference evidence="2 3" key="1">
    <citation type="journal article" date="2010" name="Stand. Genomic Sci.">
        <title>Complete genome sequence of Spirosoma linguale type strain (1).</title>
        <authorList>
            <person name="Lail K."/>
            <person name="Sikorski J."/>
            <person name="Saunders E."/>
            <person name="Lapidus A."/>
            <person name="Glavina Del Rio T."/>
            <person name="Copeland A."/>
            <person name="Tice H."/>
            <person name="Cheng J.-F."/>
            <person name="Lucas S."/>
            <person name="Nolan M."/>
            <person name="Bruce D."/>
            <person name="Goodwin L."/>
            <person name="Pitluck S."/>
            <person name="Ivanova N."/>
            <person name="Mavromatis K."/>
            <person name="Ovchinnikova G."/>
            <person name="Pati A."/>
            <person name="Chen A."/>
            <person name="Palaniappan K."/>
            <person name="Land M."/>
            <person name="Hauser L."/>
            <person name="Chang Y.-J."/>
            <person name="Jeffries C.D."/>
            <person name="Chain P."/>
            <person name="Brettin T."/>
            <person name="Detter J.C."/>
            <person name="Schuetze A."/>
            <person name="Rohde M."/>
            <person name="Tindall B.J."/>
            <person name="Goeker M."/>
            <person name="Bristow J."/>
            <person name="Eisen J.A."/>
            <person name="Markowitz V."/>
            <person name="Hugenholtz P."/>
            <person name="Kyrpides N.C."/>
            <person name="Klenk H.-P."/>
            <person name="Chen F."/>
        </authorList>
    </citation>
    <scope>NUCLEOTIDE SEQUENCE [LARGE SCALE GENOMIC DNA]</scope>
    <source>
        <strain evidence="3">ATCC 33905 / DSM 74 / LMG 10896 / Claus 1</strain>
    </source>
</reference>
<dbReference type="EMBL" id="CP001769">
    <property type="protein sequence ID" value="ADB41547.1"/>
    <property type="molecule type" value="Genomic_DNA"/>
</dbReference>
<protein>
    <submittedName>
        <fullName evidence="2">Uncharacterized protein</fullName>
    </submittedName>
</protein>